<dbReference type="CDD" id="cd04084">
    <property type="entry name" value="CBM6_xylanase-like"/>
    <property type="match status" value="1"/>
</dbReference>
<keyword evidence="1" id="KW-0732">Signal</keyword>
<dbReference type="InterPro" id="IPR008979">
    <property type="entry name" value="Galactose-bd-like_sf"/>
</dbReference>
<feature type="domain" description="CBM6" evidence="4">
    <location>
        <begin position="908"/>
        <end position="1046"/>
    </location>
</feature>
<dbReference type="InterPro" id="IPR000601">
    <property type="entry name" value="PKD_dom"/>
</dbReference>
<dbReference type="InterPro" id="IPR011041">
    <property type="entry name" value="Quinoprot_gluc/sorb_DH_b-prop"/>
</dbReference>
<evidence type="ECO:0000313" key="5">
    <source>
        <dbReference type="EMBL" id="MFF5897268.1"/>
    </source>
</evidence>
<sequence length="1051" mass="108098">MSSSPLPRPAPQACSPASIALVTLVSILALIIGSVTGAALPRDPTEDFRVLVFSGRTAAAPDPAPAGVAAVRKLGAENGFGVEVTDDPTVLNDTDLARFGTVVFINTPAARNGTFGAGERAALRRYIRAGGGWVGLHGASAGTDDWDWYEGLVGAELDRGTAPQTGRIKVLDHAHPSTVTLPDLWERTEEWPSWRADPGPAVHTLARIRVRDGISGVDQGVDHPWSWCQDYDGGRSWFTAGGSVASAFEDEAFLAHVLGGIEWAAGAEEGDCTATRSGAFQRTALTGTGLSDPVDVEVAPDRRVFVAERTGELRVVDQRTTRVSTVLDLAYAPDTVTRLDGLIALALDPAFEDNGRLYLLRSDVSGGRLHLSRFTMRGNSVDPASEKRLLSLPGRRPTTGGTSPPSGSLAFDAAGHLYAATGDRTLPSASAASEDLRGAILRITPQDDGTYTVPEGNLFAPGTAGTAPEIYATGLRNPYRLTVDPSSGAVLIADDGAGGAVGYSRITEAGQVGRPHCAGGDPGDPVCAPRVAGPPDARGERAAAGAVSGPVYAYDPDSLYRTRFPAYFSGKWLTYDGITRRFQTLSFQRSAHVFSGGLPPAAAGDLQSVNGVLDGMEWNRPSAAVFGPDGALYVIDSGLGGGTDGEGGSEGAGVFRIDYVREDRLPGAAVTSDRNAGPAPLTVAFTGTSTGTGTASGADGGTGTGTSTGTGTGTGTGRDASPGRDVGGAGSDPGSRASAHARVAYAWDFDGDGTTDSTEVNPSHTFRTAGLFTARLTVTGPGGTATAGREITVGNTRPQVTVERPRDGGLFRFGGTLGFTVRVVDREDGGGAEGRAGVDCSRILVRSALGRPTRPVARAGSPGCHGSIVTEQRADAGTGAYPVTVEYTDEGARGALELTGAASFTVRTAFQEAERYNSTGGVHGGAVAGSRAGASDGTALTEIEDGDWIAFAPVHLAGLRTVTVGAAPCGLGGTIEFRSGSPGGPLLGSLAVPGAAKGEAGASGVVSRTASLRGPAHGVRLYLVFVNSRWRSERPDLFTVDWLRFDGPRTG</sequence>
<dbReference type="InterPro" id="IPR029010">
    <property type="entry name" value="ThuA-like"/>
</dbReference>
<feature type="compositionally biased region" description="Low complexity" evidence="2">
    <location>
        <begin position="686"/>
        <end position="697"/>
    </location>
</feature>
<feature type="domain" description="PKD" evidence="3">
    <location>
        <begin position="743"/>
        <end position="793"/>
    </location>
</feature>
<proteinExistence type="predicted"/>
<dbReference type="Pfam" id="PF07995">
    <property type="entry name" value="GSDH"/>
    <property type="match status" value="1"/>
</dbReference>
<dbReference type="PANTHER" id="PTHR40469:SF2">
    <property type="entry name" value="GALACTOSE-BINDING DOMAIN-LIKE SUPERFAMILY PROTEIN"/>
    <property type="match status" value="1"/>
</dbReference>
<dbReference type="Pfam" id="PF03422">
    <property type="entry name" value="CBM_6"/>
    <property type="match status" value="1"/>
</dbReference>
<dbReference type="Pfam" id="PF06283">
    <property type="entry name" value="ThuA"/>
    <property type="match status" value="1"/>
</dbReference>
<feature type="compositionally biased region" description="Low complexity" evidence="2">
    <location>
        <begin position="391"/>
        <end position="407"/>
    </location>
</feature>
<reference evidence="5 6" key="1">
    <citation type="submission" date="2024-10" db="EMBL/GenBank/DDBJ databases">
        <title>The Natural Products Discovery Center: Release of the First 8490 Sequenced Strains for Exploring Actinobacteria Biosynthetic Diversity.</title>
        <authorList>
            <person name="Kalkreuter E."/>
            <person name="Kautsar S.A."/>
            <person name="Yang D."/>
            <person name="Bader C.D."/>
            <person name="Teijaro C.N."/>
            <person name="Fluegel L."/>
            <person name="Davis C.M."/>
            <person name="Simpson J.R."/>
            <person name="Lauterbach L."/>
            <person name="Steele A.D."/>
            <person name="Gui C."/>
            <person name="Meng S."/>
            <person name="Li G."/>
            <person name="Viehrig K."/>
            <person name="Ye F."/>
            <person name="Su P."/>
            <person name="Kiefer A.F."/>
            <person name="Nichols A."/>
            <person name="Cepeda A.J."/>
            <person name="Yan W."/>
            <person name="Fan B."/>
            <person name="Jiang Y."/>
            <person name="Adhikari A."/>
            <person name="Zheng C.-J."/>
            <person name="Schuster L."/>
            <person name="Cowan T.M."/>
            <person name="Smanski M.J."/>
            <person name="Chevrette M.G."/>
            <person name="De Carvalho L.P.S."/>
            <person name="Shen B."/>
        </authorList>
    </citation>
    <scope>NUCLEOTIDE SEQUENCE [LARGE SCALE GENOMIC DNA]</scope>
    <source>
        <strain evidence="5 6">NPDC012540</strain>
    </source>
</reference>
<dbReference type="InterPro" id="IPR012938">
    <property type="entry name" value="Glc/Sorbosone_DH"/>
</dbReference>
<dbReference type="Gene3D" id="2.60.120.260">
    <property type="entry name" value="Galactose-binding domain-like"/>
    <property type="match status" value="1"/>
</dbReference>
<gene>
    <name evidence="5" type="ORF">ACFY8O_15220</name>
</gene>
<evidence type="ECO:0000256" key="2">
    <source>
        <dbReference type="SAM" id="MobiDB-lite"/>
    </source>
</evidence>
<dbReference type="PROSITE" id="PS50093">
    <property type="entry name" value="PKD"/>
    <property type="match status" value="1"/>
</dbReference>
<dbReference type="PROSITE" id="PS51175">
    <property type="entry name" value="CBM6"/>
    <property type="match status" value="1"/>
</dbReference>
<dbReference type="Pfam" id="PF18911">
    <property type="entry name" value="PKD_4"/>
    <property type="match status" value="1"/>
</dbReference>
<protein>
    <submittedName>
        <fullName evidence="5">ThuA domain-containing protein</fullName>
    </submittedName>
</protein>
<feature type="region of interest" description="Disordered" evidence="2">
    <location>
        <begin position="382"/>
        <end position="407"/>
    </location>
</feature>
<feature type="compositionally biased region" description="Gly residues" evidence="2">
    <location>
        <begin position="698"/>
        <end position="716"/>
    </location>
</feature>
<dbReference type="SUPFAM" id="SSF49785">
    <property type="entry name" value="Galactose-binding domain-like"/>
    <property type="match status" value="1"/>
</dbReference>
<dbReference type="InterPro" id="IPR035986">
    <property type="entry name" value="PKD_dom_sf"/>
</dbReference>
<dbReference type="InterPro" id="IPR006584">
    <property type="entry name" value="Cellulose-bd_IV"/>
</dbReference>
<comment type="caution">
    <text evidence="5">The sequence shown here is derived from an EMBL/GenBank/DDBJ whole genome shotgun (WGS) entry which is preliminary data.</text>
</comment>
<dbReference type="Gene3D" id="3.40.50.880">
    <property type="match status" value="1"/>
</dbReference>
<dbReference type="SUPFAM" id="SSF52317">
    <property type="entry name" value="Class I glutamine amidotransferase-like"/>
    <property type="match status" value="1"/>
</dbReference>
<organism evidence="5 6">
    <name type="scientific">Streptomyces argenteolus</name>
    <dbReference type="NCBI Taxonomy" id="67274"/>
    <lineage>
        <taxon>Bacteria</taxon>
        <taxon>Bacillati</taxon>
        <taxon>Actinomycetota</taxon>
        <taxon>Actinomycetes</taxon>
        <taxon>Kitasatosporales</taxon>
        <taxon>Streptomycetaceae</taxon>
        <taxon>Streptomyces</taxon>
    </lineage>
</organism>
<feature type="region of interest" description="Disordered" evidence="2">
    <location>
        <begin position="686"/>
        <end position="737"/>
    </location>
</feature>
<dbReference type="EMBL" id="JBIBEG010000003">
    <property type="protein sequence ID" value="MFF5897268.1"/>
    <property type="molecule type" value="Genomic_DNA"/>
</dbReference>
<evidence type="ECO:0000313" key="6">
    <source>
        <dbReference type="Proteomes" id="UP001602322"/>
    </source>
</evidence>
<dbReference type="SUPFAM" id="SSF50952">
    <property type="entry name" value="Soluble quinoprotein glucose dehydrogenase"/>
    <property type="match status" value="1"/>
</dbReference>
<dbReference type="InterPro" id="IPR022409">
    <property type="entry name" value="PKD/Chitinase_dom"/>
</dbReference>
<dbReference type="Proteomes" id="UP001602322">
    <property type="component" value="Unassembled WGS sequence"/>
</dbReference>
<dbReference type="Gene3D" id="2.60.40.10">
    <property type="entry name" value="Immunoglobulins"/>
    <property type="match status" value="1"/>
</dbReference>
<keyword evidence="6" id="KW-1185">Reference proteome</keyword>
<evidence type="ECO:0000259" key="4">
    <source>
        <dbReference type="PROSITE" id="PS51175"/>
    </source>
</evidence>
<dbReference type="InterPro" id="IPR005084">
    <property type="entry name" value="CBM6"/>
</dbReference>
<evidence type="ECO:0000256" key="1">
    <source>
        <dbReference type="ARBA" id="ARBA00022729"/>
    </source>
</evidence>
<accession>A0ABW6X5B0</accession>
<dbReference type="RefSeq" id="WP_387902209.1">
    <property type="nucleotide sequence ID" value="NZ_JBIBEG010000003.1"/>
</dbReference>
<dbReference type="SMART" id="SM00606">
    <property type="entry name" value="CBD_IV"/>
    <property type="match status" value="1"/>
</dbReference>
<dbReference type="Gene3D" id="2.120.10.30">
    <property type="entry name" value="TolB, C-terminal domain"/>
    <property type="match status" value="1"/>
</dbReference>
<dbReference type="SUPFAM" id="SSF49299">
    <property type="entry name" value="PKD domain"/>
    <property type="match status" value="1"/>
</dbReference>
<dbReference type="InterPro" id="IPR011042">
    <property type="entry name" value="6-blade_b-propeller_TolB-like"/>
</dbReference>
<name>A0ABW6X5B0_9ACTN</name>
<dbReference type="SMART" id="SM00089">
    <property type="entry name" value="PKD"/>
    <property type="match status" value="1"/>
</dbReference>
<dbReference type="PANTHER" id="PTHR40469">
    <property type="entry name" value="SECRETED GLYCOSYL HYDROLASE"/>
    <property type="match status" value="1"/>
</dbReference>
<evidence type="ECO:0000259" key="3">
    <source>
        <dbReference type="PROSITE" id="PS50093"/>
    </source>
</evidence>
<dbReference type="InterPro" id="IPR013783">
    <property type="entry name" value="Ig-like_fold"/>
</dbReference>
<dbReference type="CDD" id="cd00146">
    <property type="entry name" value="PKD"/>
    <property type="match status" value="1"/>
</dbReference>
<dbReference type="InterPro" id="IPR029062">
    <property type="entry name" value="Class_I_gatase-like"/>
</dbReference>